<dbReference type="InterPro" id="IPR004700">
    <property type="entry name" value="PTS_IIC_man"/>
</dbReference>
<keyword evidence="7 9" id="KW-1133">Transmembrane helix</keyword>
<evidence type="ECO:0000256" key="5">
    <source>
        <dbReference type="ARBA" id="ARBA00022683"/>
    </source>
</evidence>
<dbReference type="Pfam" id="PF03609">
    <property type="entry name" value="EII-Sor"/>
    <property type="match status" value="1"/>
</dbReference>
<dbReference type="PANTHER" id="PTHR32502:SF8">
    <property type="entry name" value="N-ACETYLGALACTOSAMINE PERMEASE IIC COMPONENT 1"/>
    <property type="match status" value="1"/>
</dbReference>
<organism evidence="10 11">
    <name type="scientific">Holdemania filiformis</name>
    <dbReference type="NCBI Taxonomy" id="61171"/>
    <lineage>
        <taxon>Bacteria</taxon>
        <taxon>Bacillati</taxon>
        <taxon>Bacillota</taxon>
        <taxon>Erysipelotrichia</taxon>
        <taxon>Erysipelotrichales</taxon>
        <taxon>Erysipelotrichaceae</taxon>
        <taxon>Holdemania</taxon>
    </lineage>
</organism>
<protein>
    <submittedName>
        <fullName evidence="10">PTS sugar transporter subunit IIC</fullName>
    </submittedName>
</protein>
<dbReference type="Proteomes" id="UP000284178">
    <property type="component" value="Unassembled WGS sequence"/>
</dbReference>
<comment type="subcellular location">
    <subcellularLocation>
        <location evidence="1">Cell membrane</location>
        <topology evidence="1">Multi-pass membrane protein</topology>
    </subcellularLocation>
</comment>
<keyword evidence="6 9" id="KW-0812">Transmembrane</keyword>
<keyword evidence="5" id="KW-0598">Phosphotransferase system</keyword>
<feature type="transmembrane region" description="Helical" evidence="9">
    <location>
        <begin position="187"/>
        <end position="205"/>
    </location>
</feature>
<keyword evidence="3" id="KW-1003">Cell membrane</keyword>
<evidence type="ECO:0000313" key="10">
    <source>
        <dbReference type="EMBL" id="RGR74814.1"/>
    </source>
</evidence>
<evidence type="ECO:0000313" key="11">
    <source>
        <dbReference type="Proteomes" id="UP000284178"/>
    </source>
</evidence>
<keyword evidence="8 9" id="KW-0472">Membrane</keyword>
<sequence>MTLLQALLIALFGYLSSNYSPWCFGQLGGWYTMGRPLVSGLIIGVILGDVRTGILMGAAVQTLYIGLVTPGLSMPADLNFAAYMGIPLAMVAGASTEYALSLSVPLSFLGVSLVYVVASVNVYWVRKQEQWIEQGKIKKAANAPVYASISQFVARFVPIFLACYFGQDFIISVVQAIPAWLGDTFVIFGKMLPAVGFAMLLRFVLDKNAELVYFFVGFIMIAVLKMPIVAATLIACFLAYLDIRYTAKKTNEVEVEVDE</sequence>
<feature type="transmembrane region" description="Helical" evidence="9">
    <location>
        <begin position="106"/>
        <end position="124"/>
    </location>
</feature>
<evidence type="ECO:0000256" key="4">
    <source>
        <dbReference type="ARBA" id="ARBA00022597"/>
    </source>
</evidence>
<feature type="transmembrane region" description="Helical" evidence="9">
    <location>
        <begin position="41"/>
        <end position="68"/>
    </location>
</feature>
<reference evidence="10 11" key="1">
    <citation type="submission" date="2018-08" db="EMBL/GenBank/DDBJ databases">
        <title>A genome reference for cultivated species of the human gut microbiota.</title>
        <authorList>
            <person name="Zou Y."/>
            <person name="Xue W."/>
            <person name="Luo G."/>
        </authorList>
    </citation>
    <scope>NUCLEOTIDE SEQUENCE [LARGE SCALE GENOMIC DNA]</scope>
    <source>
        <strain evidence="10 11">AF24-29</strain>
    </source>
</reference>
<dbReference type="EMBL" id="QRUP01000007">
    <property type="protein sequence ID" value="RGR74814.1"/>
    <property type="molecule type" value="Genomic_DNA"/>
</dbReference>
<evidence type="ECO:0000256" key="2">
    <source>
        <dbReference type="ARBA" id="ARBA00022448"/>
    </source>
</evidence>
<dbReference type="AlphaFoldDB" id="A0A412G2Y1"/>
<evidence type="ECO:0000256" key="8">
    <source>
        <dbReference type="ARBA" id="ARBA00023136"/>
    </source>
</evidence>
<evidence type="ECO:0000256" key="7">
    <source>
        <dbReference type="ARBA" id="ARBA00022989"/>
    </source>
</evidence>
<dbReference type="RefSeq" id="WP_117894624.1">
    <property type="nucleotide sequence ID" value="NZ_CABJCV010000007.1"/>
</dbReference>
<comment type="caution">
    <text evidence="10">The sequence shown here is derived from an EMBL/GenBank/DDBJ whole genome shotgun (WGS) entry which is preliminary data.</text>
</comment>
<evidence type="ECO:0000256" key="6">
    <source>
        <dbReference type="ARBA" id="ARBA00022692"/>
    </source>
</evidence>
<keyword evidence="4 10" id="KW-0762">Sugar transport</keyword>
<gene>
    <name evidence="10" type="ORF">DWY25_06910</name>
</gene>
<dbReference type="PANTHER" id="PTHR32502">
    <property type="entry name" value="N-ACETYLGALACTOSAMINE PERMEASE II COMPONENT-RELATED"/>
    <property type="match status" value="1"/>
</dbReference>
<name>A0A412G2Y1_9FIRM</name>
<proteinExistence type="predicted"/>
<dbReference type="PROSITE" id="PS51106">
    <property type="entry name" value="PTS_EIIC_TYPE_4"/>
    <property type="match status" value="1"/>
</dbReference>
<dbReference type="GO" id="GO:0009401">
    <property type="term" value="P:phosphoenolpyruvate-dependent sugar phosphotransferase system"/>
    <property type="evidence" value="ECO:0007669"/>
    <property type="project" value="UniProtKB-KW"/>
</dbReference>
<evidence type="ECO:0000256" key="1">
    <source>
        <dbReference type="ARBA" id="ARBA00004651"/>
    </source>
</evidence>
<keyword evidence="11" id="KW-1185">Reference proteome</keyword>
<feature type="transmembrane region" description="Helical" evidence="9">
    <location>
        <begin position="212"/>
        <end position="241"/>
    </location>
</feature>
<accession>A0A412G2Y1</accession>
<dbReference type="InterPro" id="IPR050303">
    <property type="entry name" value="GatZ_KbaZ_carbometab"/>
</dbReference>
<dbReference type="GO" id="GO:0005886">
    <property type="term" value="C:plasma membrane"/>
    <property type="evidence" value="ECO:0007669"/>
    <property type="project" value="UniProtKB-SubCell"/>
</dbReference>
<keyword evidence="2" id="KW-0813">Transport</keyword>
<evidence type="ECO:0000256" key="3">
    <source>
        <dbReference type="ARBA" id="ARBA00022475"/>
    </source>
</evidence>
<evidence type="ECO:0000256" key="9">
    <source>
        <dbReference type="SAM" id="Phobius"/>
    </source>
</evidence>
<dbReference type="GeneID" id="83015133"/>
<feature type="transmembrane region" description="Helical" evidence="9">
    <location>
        <begin position="145"/>
        <end position="167"/>
    </location>
</feature>